<protein>
    <submittedName>
        <fullName evidence="2">Uncharacterized protein</fullName>
    </submittedName>
</protein>
<accession>A0A8S9UIS8</accession>
<dbReference type="Proteomes" id="UP000704712">
    <property type="component" value="Unassembled WGS sequence"/>
</dbReference>
<reference evidence="2" key="1">
    <citation type="submission" date="2020-03" db="EMBL/GenBank/DDBJ databases">
        <title>Hybrid Assembly of Korean Phytophthora infestans isolates.</title>
        <authorList>
            <person name="Prokchorchik M."/>
            <person name="Lee Y."/>
            <person name="Seo J."/>
            <person name="Cho J.-H."/>
            <person name="Park Y.-E."/>
            <person name="Jang D.-C."/>
            <person name="Im J.-S."/>
            <person name="Choi J.-G."/>
            <person name="Park H.-J."/>
            <person name="Lee G.-B."/>
            <person name="Lee Y.-G."/>
            <person name="Hong S.-Y."/>
            <person name="Cho K."/>
            <person name="Sohn K.H."/>
        </authorList>
    </citation>
    <scope>NUCLEOTIDE SEQUENCE</scope>
    <source>
        <strain evidence="2">KR_2_A2</strain>
    </source>
</reference>
<name>A0A8S9UIS8_PHYIN</name>
<evidence type="ECO:0000313" key="2">
    <source>
        <dbReference type="EMBL" id="KAF4140396.1"/>
    </source>
</evidence>
<organism evidence="2 3">
    <name type="scientific">Phytophthora infestans</name>
    <name type="common">Potato late blight agent</name>
    <name type="synonym">Botrytis infestans</name>
    <dbReference type="NCBI Taxonomy" id="4787"/>
    <lineage>
        <taxon>Eukaryota</taxon>
        <taxon>Sar</taxon>
        <taxon>Stramenopiles</taxon>
        <taxon>Oomycota</taxon>
        <taxon>Peronosporomycetes</taxon>
        <taxon>Peronosporales</taxon>
        <taxon>Peronosporaceae</taxon>
        <taxon>Phytophthora</taxon>
    </lineage>
</organism>
<dbReference type="AlphaFoldDB" id="A0A8S9UIS8"/>
<evidence type="ECO:0000313" key="3">
    <source>
        <dbReference type="Proteomes" id="UP000704712"/>
    </source>
</evidence>
<feature type="region of interest" description="Disordered" evidence="1">
    <location>
        <begin position="97"/>
        <end position="118"/>
    </location>
</feature>
<sequence length="176" mass="19253">GGGEQKRSAFFFFGGGGGKVHTDLVQRVHLSGFKAKVASLEACKHDGATCNKYAEYFATAVSRNESGKTAEDIIADVHVLSREKNCAGFRAKWHRSLASKKRSRKRRGGDPDKTDDTNLKSTTVKRLVGRKSAKAVKDIKQSLLALVAKLASETKAKIACSKKPRTTKLWFVVSKK</sequence>
<dbReference type="EMBL" id="JAACNO010001467">
    <property type="protein sequence ID" value="KAF4140396.1"/>
    <property type="molecule type" value="Genomic_DNA"/>
</dbReference>
<feature type="compositionally biased region" description="Basic residues" evidence="1">
    <location>
        <begin position="97"/>
        <end position="107"/>
    </location>
</feature>
<feature type="compositionally biased region" description="Basic and acidic residues" evidence="1">
    <location>
        <begin position="108"/>
        <end position="118"/>
    </location>
</feature>
<evidence type="ECO:0000256" key="1">
    <source>
        <dbReference type="SAM" id="MobiDB-lite"/>
    </source>
</evidence>
<proteinExistence type="predicted"/>
<feature type="non-terminal residue" evidence="2">
    <location>
        <position position="176"/>
    </location>
</feature>
<gene>
    <name evidence="2" type="ORF">GN958_ATG10393</name>
</gene>
<comment type="caution">
    <text evidence="2">The sequence shown here is derived from an EMBL/GenBank/DDBJ whole genome shotgun (WGS) entry which is preliminary data.</text>
</comment>